<proteinExistence type="predicted"/>
<protein>
    <recommendedName>
        <fullName evidence="4">Lipoprotein</fullName>
    </recommendedName>
</protein>
<evidence type="ECO:0000313" key="2">
    <source>
        <dbReference type="EMBL" id="OHU94361.1"/>
    </source>
</evidence>
<dbReference type="RefSeq" id="WP_070992799.1">
    <property type="nucleotide sequence ID" value="NZ_CBCSHD010000009.1"/>
</dbReference>
<evidence type="ECO:0000256" key="1">
    <source>
        <dbReference type="SAM" id="SignalP"/>
    </source>
</evidence>
<dbReference type="EMBL" id="MNAN01000034">
    <property type="protein sequence ID" value="OHU94361.1"/>
    <property type="molecule type" value="Genomic_DNA"/>
</dbReference>
<gene>
    <name evidence="2" type="ORF">BIW53_14880</name>
</gene>
<name>A0A1S1N4K5_9GAMM</name>
<organism evidence="2 3">
    <name type="scientific">Pseudoalteromonas byunsanensis</name>
    <dbReference type="NCBI Taxonomy" id="327939"/>
    <lineage>
        <taxon>Bacteria</taxon>
        <taxon>Pseudomonadati</taxon>
        <taxon>Pseudomonadota</taxon>
        <taxon>Gammaproteobacteria</taxon>
        <taxon>Alteromonadales</taxon>
        <taxon>Pseudoalteromonadaceae</taxon>
        <taxon>Pseudoalteromonas</taxon>
    </lineage>
</organism>
<evidence type="ECO:0000313" key="3">
    <source>
        <dbReference type="Proteomes" id="UP000180253"/>
    </source>
</evidence>
<dbReference type="Proteomes" id="UP000180253">
    <property type="component" value="Unassembled WGS sequence"/>
</dbReference>
<keyword evidence="3" id="KW-1185">Reference proteome</keyword>
<evidence type="ECO:0008006" key="4">
    <source>
        <dbReference type="Google" id="ProtNLM"/>
    </source>
</evidence>
<dbReference type="OrthoDB" id="6386994at2"/>
<reference evidence="2 3" key="1">
    <citation type="submission" date="2016-10" db="EMBL/GenBank/DDBJ databases">
        <title>Pseudoalteromonas amylolytica sp. nov., isolated from the surface seawater.</title>
        <authorList>
            <person name="Wu Y.-H."/>
            <person name="Cheng H."/>
            <person name="Jin X.-B."/>
            <person name="Wang C.-S."/>
            <person name="Xu X.-W."/>
        </authorList>
    </citation>
    <scope>NUCLEOTIDE SEQUENCE [LARGE SCALE GENOMIC DNA]</scope>
    <source>
        <strain evidence="2 3">JCM 12483</strain>
    </source>
</reference>
<dbReference type="PROSITE" id="PS51257">
    <property type="entry name" value="PROKAR_LIPOPROTEIN"/>
    <property type="match status" value="1"/>
</dbReference>
<feature type="chain" id="PRO_5010236724" description="Lipoprotein" evidence="1">
    <location>
        <begin position="19"/>
        <end position="94"/>
    </location>
</feature>
<feature type="signal peptide" evidence="1">
    <location>
        <begin position="1"/>
        <end position="18"/>
    </location>
</feature>
<comment type="caution">
    <text evidence="2">The sequence shown here is derived from an EMBL/GenBank/DDBJ whole genome shotgun (WGS) entry which is preliminary data.</text>
</comment>
<dbReference type="AlphaFoldDB" id="A0A1S1N4K5"/>
<sequence>MLKVVSPIILSFALSACTATTNHEPYQKELEPEDRTEYVGPEGLLQSQKDQMYLMNKELADKCRDGKLDLAVAQSQGDERKIEKQQEIIERTCT</sequence>
<keyword evidence="1" id="KW-0732">Signal</keyword>
<accession>A0A1S1N4K5</accession>